<gene>
    <name evidence="2" type="ORF">GCM10023090_32060</name>
</gene>
<dbReference type="EMBL" id="BAABEX010000031">
    <property type="protein sequence ID" value="GAA4430529.1"/>
    <property type="molecule type" value="Genomic_DNA"/>
</dbReference>
<keyword evidence="1" id="KW-1133">Transmembrane helix</keyword>
<proteinExistence type="predicted"/>
<accession>A0ABP8LLE5</accession>
<dbReference type="RefSeq" id="WP_345067665.1">
    <property type="nucleotide sequence ID" value="NZ_BAABEX010000031.1"/>
</dbReference>
<organism evidence="2 3">
    <name type="scientific">Acidovorax lacteus</name>
    <dbReference type="NCBI Taxonomy" id="1924988"/>
    <lineage>
        <taxon>Bacteria</taxon>
        <taxon>Pseudomonadati</taxon>
        <taxon>Pseudomonadota</taxon>
        <taxon>Betaproteobacteria</taxon>
        <taxon>Burkholderiales</taxon>
        <taxon>Comamonadaceae</taxon>
        <taxon>Acidovorax</taxon>
    </lineage>
</organism>
<evidence type="ECO:0000313" key="2">
    <source>
        <dbReference type="EMBL" id="GAA4430529.1"/>
    </source>
</evidence>
<name>A0ABP8LLE5_9BURK</name>
<evidence type="ECO:0000313" key="3">
    <source>
        <dbReference type="Proteomes" id="UP001501788"/>
    </source>
</evidence>
<feature type="transmembrane region" description="Helical" evidence="1">
    <location>
        <begin position="7"/>
        <end position="27"/>
    </location>
</feature>
<protein>
    <submittedName>
        <fullName evidence="2">Uncharacterized protein</fullName>
    </submittedName>
</protein>
<dbReference type="Proteomes" id="UP001501788">
    <property type="component" value="Unassembled WGS sequence"/>
</dbReference>
<comment type="caution">
    <text evidence="2">The sequence shown here is derived from an EMBL/GenBank/DDBJ whole genome shotgun (WGS) entry which is preliminary data.</text>
</comment>
<sequence>MTLTWRRLGYLGFMIPFAFWGLAAVLFGHMAFGAFRVAFVLAAITVWVVGNRLNGDDTDDDGKAPHLTFGMPMQKAGVLVSLAGLVLTFL</sequence>
<keyword evidence="3" id="KW-1185">Reference proteome</keyword>
<reference evidence="3" key="1">
    <citation type="journal article" date="2019" name="Int. J. Syst. Evol. Microbiol.">
        <title>The Global Catalogue of Microorganisms (GCM) 10K type strain sequencing project: providing services to taxonomists for standard genome sequencing and annotation.</title>
        <authorList>
            <consortium name="The Broad Institute Genomics Platform"/>
            <consortium name="The Broad Institute Genome Sequencing Center for Infectious Disease"/>
            <person name="Wu L."/>
            <person name="Ma J."/>
        </authorList>
    </citation>
    <scope>NUCLEOTIDE SEQUENCE [LARGE SCALE GENOMIC DNA]</scope>
    <source>
        <strain evidence="3">JCM 31890</strain>
    </source>
</reference>
<evidence type="ECO:0000256" key="1">
    <source>
        <dbReference type="SAM" id="Phobius"/>
    </source>
</evidence>
<keyword evidence="1" id="KW-0812">Transmembrane</keyword>
<feature type="transmembrane region" description="Helical" evidence="1">
    <location>
        <begin position="33"/>
        <end position="50"/>
    </location>
</feature>
<keyword evidence="1" id="KW-0472">Membrane</keyword>